<protein>
    <submittedName>
        <fullName evidence="2">Uncharacterized protein</fullName>
    </submittedName>
</protein>
<keyword evidence="1" id="KW-0472">Membrane</keyword>
<dbReference type="STRING" id="630626.EBL_c19450"/>
<dbReference type="EMBL" id="CP001560">
    <property type="protein sequence ID" value="AFJ47037.1"/>
    <property type="molecule type" value="Genomic_DNA"/>
</dbReference>
<dbReference type="AlphaFoldDB" id="I2B933"/>
<evidence type="ECO:0000313" key="2">
    <source>
        <dbReference type="EMBL" id="AFJ47037.1"/>
    </source>
</evidence>
<organism evidence="2 3">
    <name type="scientific">Shimwellia blattae (strain ATCC 29907 / DSM 4481 / JCM 1650 / NBRC 105725 / CDC 9005-74)</name>
    <name type="common">Escherichia blattae</name>
    <dbReference type="NCBI Taxonomy" id="630626"/>
    <lineage>
        <taxon>Bacteria</taxon>
        <taxon>Pseudomonadati</taxon>
        <taxon>Pseudomonadota</taxon>
        <taxon>Gammaproteobacteria</taxon>
        <taxon>Enterobacterales</taxon>
        <taxon>Enterobacteriaceae</taxon>
        <taxon>Shimwellia</taxon>
    </lineage>
</organism>
<keyword evidence="1" id="KW-1133">Transmembrane helix</keyword>
<evidence type="ECO:0000313" key="3">
    <source>
        <dbReference type="Proteomes" id="UP000001955"/>
    </source>
</evidence>
<evidence type="ECO:0000256" key="1">
    <source>
        <dbReference type="SAM" id="Phobius"/>
    </source>
</evidence>
<feature type="transmembrane region" description="Helical" evidence="1">
    <location>
        <begin position="6"/>
        <end position="25"/>
    </location>
</feature>
<sequence>MADGQWKGNICLLFRSVLIFARAAIARKRSRRRAGKCAAMWGDRAGAVFLSCYGAIDSQIINQQIKSYAILFVFYSLYKI</sequence>
<reference evidence="2 3" key="1">
    <citation type="journal article" date="2012" name="J. Bacteriol.">
        <title>Complete genome sequence of the B12-producing Shimwellia blattae strain DSM 4481, isolated from a cockroach.</title>
        <authorList>
            <person name="Brzuszkiewicz E."/>
            <person name="Waschkowitz T."/>
            <person name="Wiezer A."/>
            <person name="Daniel R."/>
        </authorList>
    </citation>
    <scope>NUCLEOTIDE SEQUENCE [LARGE SCALE GENOMIC DNA]</scope>
    <source>
        <strain evidence="3">ATCC 29907 / DSM 4481 / JCM 1650 / NBRC 105725 / CDC 9005-74</strain>
    </source>
</reference>
<dbReference type="Proteomes" id="UP000001955">
    <property type="component" value="Chromosome"/>
</dbReference>
<gene>
    <name evidence="2" type="ordered locus">EBL_c19450</name>
</gene>
<dbReference type="KEGG" id="ebt:EBL_c19450"/>
<name>I2B933_SHIBC</name>
<proteinExistence type="predicted"/>
<dbReference type="HOGENOM" id="CLU_2587801_0_0_6"/>
<keyword evidence="1" id="KW-0812">Transmembrane</keyword>
<accession>I2B933</accession>
<keyword evidence="3" id="KW-1185">Reference proteome</keyword>